<keyword evidence="3" id="KW-1185">Reference proteome</keyword>
<protein>
    <recommendedName>
        <fullName evidence="1">Tail specific protease domain-containing protein</fullName>
    </recommendedName>
</protein>
<reference evidence="2 3" key="1">
    <citation type="submission" date="2020-09" db="EMBL/GenBank/DDBJ databases">
        <title>Echinicola sp. CAU 1574 isolated from sand of Sido Beach.</title>
        <authorList>
            <person name="Kim W."/>
        </authorList>
    </citation>
    <scope>NUCLEOTIDE SEQUENCE [LARGE SCALE GENOMIC DNA]</scope>
    <source>
        <strain evidence="2 3">CAU 1574</strain>
    </source>
</reference>
<comment type="caution">
    <text evidence="2">The sequence shown here is derived from an EMBL/GenBank/DDBJ whole genome shotgun (WGS) entry which is preliminary data.</text>
</comment>
<evidence type="ECO:0000313" key="2">
    <source>
        <dbReference type="EMBL" id="MBD8490960.1"/>
    </source>
</evidence>
<dbReference type="Proteomes" id="UP000647133">
    <property type="component" value="Unassembled WGS sequence"/>
</dbReference>
<accession>A0ABR9AQI8</accession>
<name>A0ABR9AQI8_9BACT</name>
<feature type="domain" description="Tail specific protease" evidence="1">
    <location>
        <begin position="317"/>
        <end position="537"/>
    </location>
</feature>
<dbReference type="PANTHER" id="PTHR32060">
    <property type="entry name" value="TAIL-SPECIFIC PROTEASE"/>
    <property type="match status" value="1"/>
</dbReference>
<proteinExistence type="predicted"/>
<dbReference type="EMBL" id="JACYTQ010000009">
    <property type="protein sequence ID" value="MBD8490960.1"/>
    <property type="molecule type" value="Genomic_DNA"/>
</dbReference>
<organism evidence="2 3">
    <name type="scientific">Echinicola arenosa</name>
    <dbReference type="NCBI Taxonomy" id="2774144"/>
    <lineage>
        <taxon>Bacteria</taxon>
        <taxon>Pseudomonadati</taxon>
        <taxon>Bacteroidota</taxon>
        <taxon>Cytophagia</taxon>
        <taxon>Cytophagales</taxon>
        <taxon>Cyclobacteriaceae</taxon>
        <taxon>Echinicola</taxon>
    </lineage>
</organism>
<dbReference type="InterPro" id="IPR005151">
    <property type="entry name" value="Tail-specific_protease"/>
</dbReference>
<dbReference type="RefSeq" id="WP_192011834.1">
    <property type="nucleotide sequence ID" value="NZ_JACYTQ010000009.1"/>
</dbReference>
<dbReference type="SUPFAM" id="SSF52096">
    <property type="entry name" value="ClpP/crotonase"/>
    <property type="match status" value="1"/>
</dbReference>
<dbReference type="Gene3D" id="2.30.42.10">
    <property type="match status" value="1"/>
</dbReference>
<dbReference type="Pfam" id="PF03572">
    <property type="entry name" value="Peptidase_S41"/>
    <property type="match status" value="1"/>
</dbReference>
<dbReference type="InterPro" id="IPR036034">
    <property type="entry name" value="PDZ_sf"/>
</dbReference>
<dbReference type="Gene3D" id="3.90.226.10">
    <property type="entry name" value="2-enoyl-CoA Hydratase, Chain A, domain 1"/>
    <property type="match status" value="1"/>
</dbReference>
<gene>
    <name evidence="2" type="ORF">IFO69_19560</name>
</gene>
<evidence type="ECO:0000313" key="3">
    <source>
        <dbReference type="Proteomes" id="UP000647133"/>
    </source>
</evidence>
<sequence length="560" mass="64134">MNSKSYLMAVILTLCFIFDASSLTIESLSGTEKVKQFGLVWGLMKYHHPHVSKGKYDWDKVFVYKINELEDVKSQAELNIFLLDFVNSVDPGKIKTSTDLEGFFTENYDYDWIEKYEPLPDLHSILSKLRDNTNIKSHYITHHTFTSIPTFGNEKGFDGFDYTLKSHRLLTLFSFWNVIQYHYVNKYLMEENWLDMLDEFILGFSECKSKFDYEKAKSNLFVHLNDSHSFYYSQELSDSLMAYKLPIGVNMINDTLVVSFVTKTLEEEYDIKLGDLIFEVDGKSIQANLNDKVKSLLSSSNNTYLKKWANWILVSSQENMELTIKRDNQIIKKSLNLTNPSKANNYTSLKSSTPTEKWKIIEDNMGYLNLKSVTNDNLKTAFQDFSGTKGIIIDLRNYPKNIQIAALAKYLYPEKKKFIKTISPIPNRPSLAHYDKAPLKIIKNPFKAGSKNPKYYKGKVILLVNKTTMSQAEYIGMAIQASPNCITVGENTAGAQMNIASFTLPDKSEINFTSLGAFYPDGAGAQRKGLKIDYYVEETTSNFLQDQYILKGVELINSTH</sequence>
<dbReference type="InterPro" id="IPR029045">
    <property type="entry name" value="ClpP/crotonase-like_dom_sf"/>
</dbReference>
<evidence type="ECO:0000259" key="1">
    <source>
        <dbReference type="SMART" id="SM00245"/>
    </source>
</evidence>
<dbReference type="SMART" id="SM00245">
    <property type="entry name" value="TSPc"/>
    <property type="match status" value="1"/>
</dbReference>
<dbReference type="PANTHER" id="PTHR32060:SF22">
    <property type="entry name" value="CARBOXYL-TERMINAL-PROCESSING PEPTIDASE 3, CHLOROPLASTIC"/>
    <property type="match status" value="1"/>
</dbReference>